<accession>A0A8X6WHT9</accession>
<evidence type="ECO:0000313" key="2">
    <source>
        <dbReference type="EMBL" id="GFY35035.1"/>
    </source>
</evidence>
<organism evidence="2 3">
    <name type="scientific">Trichonephila clavipes</name>
    <name type="common">Golden silk orbweaver</name>
    <name type="synonym">Nephila clavipes</name>
    <dbReference type="NCBI Taxonomy" id="2585209"/>
    <lineage>
        <taxon>Eukaryota</taxon>
        <taxon>Metazoa</taxon>
        <taxon>Ecdysozoa</taxon>
        <taxon>Arthropoda</taxon>
        <taxon>Chelicerata</taxon>
        <taxon>Arachnida</taxon>
        <taxon>Araneae</taxon>
        <taxon>Araneomorphae</taxon>
        <taxon>Entelegynae</taxon>
        <taxon>Araneoidea</taxon>
        <taxon>Nephilidae</taxon>
        <taxon>Trichonephila</taxon>
    </lineage>
</organism>
<keyword evidence="3" id="KW-1185">Reference proteome</keyword>
<evidence type="ECO:0000256" key="1">
    <source>
        <dbReference type="SAM" id="MobiDB-lite"/>
    </source>
</evidence>
<gene>
    <name evidence="2" type="ORF">TNCV_5044101</name>
</gene>
<protein>
    <submittedName>
        <fullName evidence="2">Uncharacterized protein</fullName>
    </submittedName>
</protein>
<dbReference type="Proteomes" id="UP000887159">
    <property type="component" value="Unassembled WGS sequence"/>
</dbReference>
<feature type="compositionally biased region" description="Basic and acidic residues" evidence="1">
    <location>
        <begin position="47"/>
        <end position="57"/>
    </location>
</feature>
<name>A0A8X6WHT9_TRICX</name>
<dbReference type="AlphaFoldDB" id="A0A8X6WHT9"/>
<feature type="region of interest" description="Disordered" evidence="1">
    <location>
        <begin position="37"/>
        <end position="57"/>
    </location>
</feature>
<comment type="caution">
    <text evidence="2">The sequence shown here is derived from an EMBL/GenBank/DDBJ whole genome shotgun (WGS) entry which is preliminary data.</text>
</comment>
<feature type="compositionally biased region" description="Low complexity" evidence="1">
    <location>
        <begin position="37"/>
        <end position="46"/>
    </location>
</feature>
<dbReference type="EMBL" id="BMAU01021430">
    <property type="protein sequence ID" value="GFY35035.1"/>
    <property type="molecule type" value="Genomic_DNA"/>
</dbReference>
<reference evidence="2" key="1">
    <citation type="submission" date="2020-08" db="EMBL/GenBank/DDBJ databases">
        <title>Multicomponent nature underlies the extraordinary mechanical properties of spider dragline silk.</title>
        <authorList>
            <person name="Kono N."/>
            <person name="Nakamura H."/>
            <person name="Mori M."/>
            <person name="Yoshida Y."/>
            <person name="Ohtoshi R."/>
            <person name="Malay A.D."/>
            <person name="Moran D.A.P."/>
            <person name="Tomita M."/>
            <person name="Numata K."/>
            <person name="Arakawa K."/>
        </authorList>
    </citation>
    <scope>NUCLEOTIDE SEQUENCE</scope>
</reference>
<evidence type="ECO:0000313" key="3">
    <source>
        <dbReference type="Proteomes" id="UP000887159"/>
    </source>
</evidence>
<proteinExistence type="predicted"/>
<sequence>MHAASTPHMLSSLLDSDLKLQGSSPIALVITIATSAASSARHTNTSTDDKVFDPVRN</sequence>